<dbReference type="Proteomes" id="UP000054359">
    <property type="component" value="Unassembled WGS sequence"/>
</dbReference>
<dbReference type="EMBL" id="KK117372">
    <property type="protein sequence ID" value="KFM70290.1"/>
    <property type="molecule type" value="Genomic_DNA"/>
</dbReference>
<name>A0A087TYV1_STEMI</name>
<organism evidence="1 2">
    <name type="scientific">Stegodyphus mimosarum</name>
    <name type="common">African social velvet spider</name>
    <dbReference type="NCBI Taxonomy" id="407821"/>
    <lineage>
        <taxon>Eukaryota</taxon>
        <taxon>Metazoa</taxon>
        <taxon>Ecdysozoa</taxon>
        <taxon>Arthropoda</taxon>
        <taxon>Chelicerata</taxon>
        <taxon>Arachnida</taxon>
        <taxon>Araneae</taxon>
        <taxon>Araneomorphae</taxon>
        <taxon>Entelegynae</taxon>
        <taxon>Eresoidea</taxon>
        <taxon>Eresidae</taxon>
        <taxon>Stegodyphus</taxon>
    </lineage>
</organism>
<keyword evidence="2" id="KW-1185">Reference proteome</keyword>
<evidence type="ECO:0000313" key="2">
    <source>
        <dbReference type="Proteomes" id="UP000054359"/>
    </source>
</evidence>
<sequence>MKHKNSPHKTVHRNNFRKEAVYDKNIVGNNELQILCVYCKAVYDGKSSGDVIKR</sequence>
<accession>A0A087TYV1</accession>
<reference evidence="1 2" key="1">
    <citation type="submission" date="2013-11" db="EMBL/GenBank/DDBJ databases">
        <title>Genome sequencing of Stegodyphus mimosarum.</title>
        <authorList>
            <person name="Bechsgaard J."/>
        </authorList>
    </citation>
    <scope>NUCLEOTIDE SEQUENCE [LARGE SCALE GENOMIC DNA]</scope>
</reference>
<evidence type="ECO:0000313" key="1">
    <source>
        <dbReference type="EMBL" id="KFM70290.1"/>
    </source>
</evidence>
<gene>
    <name evidence="1" type="ORF">X975_09246</name>
</gene>
<dbReference type="AlphaFoldDB" id="A0A087TYV1"/>
<feature type="non-terminal residue" evidence="1">
    <location>
        <position position="54"/>
    </location>
</feature>
<protein>
    <submittedName>
        <fullName evidence="1">Uncharacterized protein</fullName>
    </submittedName>
</protein>
<proteinExistence type="predicted"/>